<dbReference type="EC" id="6.1.1.17" evidence="7"/>
<dbReference type="InterPro" id="IPR001412">
    <property type="entry name" value="aa-tRNA-synth_I_CS"/>
</dbReference>
<dbReference type="PRINTS" id="PR00987">
    <property type="entry name" value="TRNASYNTHGLU"/>
</dbReference>
<dbReference type="Pfam" id="PF19269">
    <property type="entry name" value="Anticodon_2"/>
    <property type="match status" value="1"/>
</dbReference>
<dbReference type="InterPro" id="IPR020058">
    <property type="entry name" value="Glu/Gln-tRNA-synth_Ib_cat-dom"/>
</dbReference>
<comment type="subcellular location">
    <subcellularLocation>
        <location evidence="7">Cytoplasm</location>
    </subcellularLocation>
</comment>
<dbReference type="Proteomes" id="UP001246372">
    <property type="component" value="Unassembled WGS sequence"/>
</dbReference>
<dbReference type="EMBL" id="JAVXZY010000002">
    <property type="protein sequence ID" value="MDT8998787.1"/>
    <property type="molecule type" value="Genomic_DNA"/>
</dbReference>
<dbReference type="InterPro" id="IPR004527">
    <property type="entry name" value="Glu-tRNA-ligase_bac/mito"/>
</dbReference>
<dbReference type="NCBIfam" id="TIGR00464">
    <property type="entry name" value="gltX_bact"/>
    <property type="match status" value="1"/>
</dbReference>
<evidence type="ECO:0000256" key="6">
    <source>
        <dbReference type="ARBA" id="ARBA00023146"/>
    </source>
</evidence>
<gene>
    <name evidence="7 10" type="primary">gltX</name>
    <name evidence="10" type="ORF">RQP53_05860</name>
</gene>
<evidence type="ECO:0000256" key="7">
    <source>
        <dbReference type="HAMAP-Rule" id="MF_00022"/>
    </source>
</evidence>
<dbReference type="InterPro" id="IPR000924">
    <property type="entry name" value="Glu/Gln-tRNA-synth"/>
</dbReference>
<organism evidence="10 11">
    <name type="scientific">Roseateles aquae</name>
    <dbReference type="NCBI Taxonomy" id="3077235"/>
    <lineage>
        <taxon>Bacteria</taxon>
        <taxon>Pseudomonadati</taxon>
        <taxon>Pseudomonadota</taxon>
        <taxon>Betaproteobacteria</taxon>
        <taxon>Burkholderiales</taxon>
        <taxon>Sphaerotilaceae</taxon>
        <taxon>Roseateles</taxon>
    </lineage>
</organism>
<feature type="domain" description="Glutamyl/glutaminyl-tRNA synthetase class Ib catalytic" evidence="8">
    <location>
        <begin position="9"/>
        <end position="315"/>
    </location>
</feature>
<dbReference type="InterPro" id="IPR033910">
    <property type="entry name" value="GluRS_core"/>
</dbReference>
<dbReference type="SUPFAM" id="SSF52374">
    <property type="entry name" value="Nucleotidylyl transferase"/>
    <property type="match status" value="1"/>
</dbReference>
<comment type="similarity">
    <text evidence="1 7">Belongs to the class-I aminoacyl-tRNA synthetase family. Glutamate--tRNA ligase type 1 subfamily.</text>
</comment>
<dbReference type="PANTHER" id="PTHR43311">
    <property type="entry name" value="GLUTAMATE--TRNA LIGASE"/>
    <property type="match status" value="1"/>
</dbReference>
<feature type="short sequence motif" description="'KMSKS' region" evidence="7">
    <location>
        <begin position="247"/>
        <end position="251"/>
    </location>
</feature>
<keyword evidence="2 7" id="KW-0436">Ligase</keyword>
<reference evidence="10" key="1">
    <citation type="submission" date="2023-09" db="EMBL/GenBank/DDBJ databases">
        <title>Paucibacter sp. APW11 Genome sequencing and assembly.</title>
        <authorList>
            <person name="Kim I."/>
        </authorList>
    </citation>
    <scope>NUCLEOTIDE SEQUENCE</scope>
    <source>
        <strain evidence="10">APW11</strain>
    </source>
</reference>
<keyword evidence="5 7" id="KW-0648">Protein biosynthesis</keyword>
<comment type="caution">
    <text evidence="10">The sequence shown here is derived from an EMBL/GenBank/DDBJ whole genome shotgun (WGS) entry which is preliminary data.</text>
</comment>
<evidence type="ECO:0000259" key="8">
    <source>
        <dbReference type="Pfam" id="PF00749"/>
    </source>
</evidence>
<evidence type="ECO:0000256" key="5">
    <source>
        <dbReference type="ARBA" id="ARBA00022917"/>
    </source>
</evidence>
<name>A0ABU3P8A1_9BURK</name>
<feature type="binding site" evidence="7">
    <location>
        <position position="250"/>
    </location>
    <ligand>
        <name>ATP</name>
        <dbReference type="ChEBI" id="CHEBI:30616"/>
    </ligand>
</feature>
<dbReference type="InterPro" id="IPR045462">
    <property type="entry name" value="aa-tRNA-synth_I_cd-bd"/>
</dbReference>
<keyword evidence="7" id="KW-0963">Cytoplasm</keyword>
<dbReference type="PROSITE" id="PS00178">
    <property type="entry name" value="AA_TRNA_LIGASE_I"/>
    <property type="match status" value="1"/>
</dbReference>
<comment type="catalytic activity">
    <reaction evidence="7">
        <text>tRNA(Glu) + L-glutamate + ATP = L-glutamyl-tRNA(Glu) + AMP + diphosphate</text>
        <dbReference type="Rhea" id="RHEA:23540"/>
        <dbReference type="Rhea" id="RHEA-COMP:9663"/>
        <dbReference type="Rhea" id="RHEA-COMP:9680"/>
        <dbReference type="ChEBI" id="CHEBI:29985"/>
        <dbReference type="ChEBI" id="CHEBI:30616"/>
        <dbReference type="ChEBI" id="CHEBI:33019"/>
        <dbReference type="ChEBI" id="CHEBI:78442"/>
        <dbReference type="ChEBI" id="CHEBI:78520"/>
        <dbReference type="ChEBI" id="CHEBI:456215"/>
        <dbReference type="EC" id="6.1.1.17"/>
    </reaction>
</comment>
<dbReference type="GO" id="GO:0004818">
    <property type="term" value="F:glutamate-tRNA ligase activity"/>
    <property type="evidence" value="ECO:0007669"/>
    <property type="project" value="UniProtKB-EC"/>
</dbReference>
<keyword evidence="11" id="KW-1185">Reference proteome</keyword>
<feature type="domain" description="Aminoacyl-tRNA synthetase class I anticodon-binding" evidence="9">
    <location>
        <begin position="344"/>
        <end position="465"/>
    </location>
</feature>
<dbReference type="Pfam" id="PF00749">
    <property type="entry name" value="tRNA-synt_1c"/>
    <property type="match status" value="1"/>
</dbReference>
<dbReference type="RefSeq" id="WP_315649292.1">
    <property type="nucleotide sequence ID" value="NZ_JAVXZY010000002.1"/>
</dbReference>
<dbReference type="InterPro" id="IPR008925">
    <property type="entry name" value="aa_tRNA-synth_I_cd-bd_sf"/>
</dbReference>
<evidence type="ECO:0000256" key="1">
    <source>
        <dbReference type="ARBA" id="ARBA00007894"/>
    </source>
</evidence>
<dbReference type="CDD" id="cd00808">
    <property type="entry name" value="GluRS_core"/>
    <property type="match status" value="1"/>
</dbReference>
<keyword evidence="3 7" id="KW-0547">Nucleotide-binding</keyword>
<dbReference type="InterPro" id="IPR014729">
    <property type="entry name" value="Rossmann-like_a/b/a_fold"/>
</dbReference>
<evidence type="ECO:0000256" key="2">
    <source>
        <dbReference type="ARBA" id="ARBA00022598"/>
    </source>
</evidence>
<keyword evidence="6 7" id="KW-0030">Aminoacyl-tRNA synthetase</keyword>
<dbReference type="InterPro" id="IPR049940">
    <property type="entry name" value="GluQ/Sye"/>
</dbReference>
<dbReference type="InterPro" id="IPR020751">
    <property type="entry name" value="aa-tRNA-synth_I_codon-bd_sub2"/>
</dbReference>
<comment type="caution">
    <text evidence="7">Lacks conserved residue(s) required for the propagation of feature annotation.</text>
</comment>
<dbReference type="PANTHER" id="PTHR43311:SF2">
    <property type="entry name" value="GLUTAMATE--TRNA LIGASE, MITOCHONDRIAL-RELATED"/>
    <property type="match status" value="1"/>
</dbReference>
<feature type="short sequence motif" description="'HIGH' region" evidence="7">
    <location>
        <begin position="15"/>
        <end position="25"/>
    </location>
</feature>
<keyword evidence="4 7" id="KW-0067">ATP-binding</keyword>
<comment type="function">
    <text evidence="7">Catalyzes the attachment of glutamate to tRNA(Glu) in a two-step reaction: glutamate is first activated by ATP to form Glu-AMP and then transferred to the acceptor end of tRNA(Glu).</text>
</comment>
<proteinExistence type="inferred from homology"/>
<dbReference type="HAMAP" id="MF_00022">
    <property type="entry name" value="Glu_tRNA_synth_type1"/>
    <property type="match status" value="1"/>
</dbReference>
<evidence type="ECO:0000259" key="9">
    <source>
        <dbReference type="Pfam" id="PF19269"/>
    </source>
</evidence>
<sequence length="467" mass="52409">MNNTNTKAVRTRIAPSPTGFLHLGTARTALYSWAYARHYGGKFVLRIEDTDVARSTQDSVDQILAAMHWLGLDYDEGPIYQMQRLERYQAVIDQLIAEGKAYRCYCSPEELDAMKAAQEARGEKRRYDGTWRPEPGKVLPPVPEGVTPVVRFKNPIDGDVVWDDLVKGTISINNREIDDLIIQRTDGVPTYNFAVVVDDWDMQISHVFRGDEHVNNTPWQINIFNALGAPLPKFGHMAVILGDDGQKLSKRRGAVSVTAYEEGGYLPEAMLNYLSRLGWSHGDDELFSREQLVSWFDGTHLNKSPAQWDPAKLEWVNSHYIKQADDARLAQLVAVQLAKRGITASVERLQPMCALFKDRCSTTVALADWLAMYFSQVEASAEERAAHLNDSIRPALRSLADKFATLEWNKAAIQAAIKETIGAHGLKMPQLAIPVRVLVCGRAQTPSVDAVLELFEKEIVIERLQSF</sequence>
<evidence type="ECO:0000313" key="10">
    <source>
        <dbReference type="EMBL" id="MDT8998787.1"/>
    </source>
</evidence>
<dbReference type="SUPFAM" id="SSF48163">
    <property type="entry name" value="An anticodon-binding domain of class I aminoacyl-tRNA synthetases"/>
    <property type="match status" value="1"/>
</dbReference>
<evidence type="ECO:0000313" key="11">
    <source>
        <dbReference type="Proteomes" id="UP001246372"/>
    </source>
</evidence>
<dbReference type="Gene3D" id="3.40.50.620">
    <property type="entry name" value="HUPs"/>
    <property type="match status" value="1"/>
</dbReference>
<evidence type="ECO:0000256" key="3">
    <source>
        <dbReference type="ARBA" id="ARBA00022741"/>
    </source>
</evidence>
<comment type="subunit">
    <text evidence="7">Monomer.</text>
</comment>
<evidence type="ECO:0000256" key="4">
    <source>
        <dbReference type="ARBA" id="ARBA00022840"/>
    </source>
</evidence>
<accession>A0ABU3P8A1</accession>
<protein>
    <recommendedName>
        <fullName evidence="7">Glutamate--tRNA ligase</fullName>
        <ecNumber evidence="7">6.1.1.17</ecNumber>
    </recommendedName>
    <alternativeName>
        <fullName evidence="7">Glutamyl-tRNA synthetase</fullName>
        <shortName evidence="7">GluRS</shortName>
    </alternativeName>
</protein>
<dbReference type="Gene3D" id="1.10.10.350">
    <property type="match status" value="1"/>
</dbReference>